<feature type="transmembrane region" description="Helical" evidence="6">
    <location>
        <begin position="88"/>
        <end position="107"/>
    </location>
</feature>
<evidence type="ECO:0000256" key="1">
    <source>
        <dbReference type="ARBA" id="ARBA00004651"/>
    </source>
</evidence>
<feature type="transmembrane region" description="Helical" evidence="6">
    <location>
        <begin position="296"/>
        <end position="314"/>
    </location>
</feature>
<evidence type="ECO:0000256" key="4">
    <source>
        <dbReference type="ARBA" id="ARBA00022989"/>
    </source>
</evidence>
<dbReference type="InterPro" id="IPR036259">
    <property type="entry name" value="MFS_trans_sf"/>
</dbReference>
<sequence>MTNAIPTTESLSLVPKRLPGIIFTVVLIAYIISVTQRSSLGVAGVAAAERFDSSATALSTLAVVQVGVYALMQIPVGMLLDRFGATRLILIGAALMAAAQALLAFAPTLEWAVLARVLVGIGDATTFVSGLRVIGAWFRPRKVPVMQQMFASAGQLGQFLSSIPFAVLLGWAGWTSSFLSLSGLSLIVAIAIAIFVKDSPRRRFESRPVSLRGAFVKLGEAFARPGTRLAFWTHFTTQFAATIFALLWGYPLMVEGLGYSPTLASSLLLVPVIAGMVTGPIMGVVTGRYPMRRSDIVITVSVLIAIAWIITILWPGEPPLWYFIIVLVLMGLGSTASTIAFDLARTFNPASSYGSASGIVNVGGFSASAISFLLVGIGVDWGTHLAGGTRDWSAFQLAYWAVPIVIAVGVIGLLVERHKSRSRMENEEGVRVDSLPHAIRRQMRRKN</sequence>
<feature type="transmembrane region" description="Helical" evidence="6">
    <location>
        <begin position="178"/>
        <end position="196"/>
    </location>
</feature>
<dbReference type="InterPro" id="IPR020846">
    <property type="entry name" value="MFS_dom"/>
</dbReference>
<evidence type="ECO:0000259" key="7">
    <source>
        <dbReference type="PROSITE" id="PS50850"/>
    </source>
</evidence>
<dbReference type="CDD" id="cd06174">
    <property type="entry name" value="MFS"/>
    <property type="match status" value="1"/>
</dbReference>
<reference evidence="8" key="1">
    <citation type="submission" date="2018-03" db="EMBL/GenBank/DDBJ databases">
        <authorList>
            <person name="Nunes O.C."/>
            <person name="Lopes A.R."/>
            <person name="Froufe H."/>
            <person name="Munoz-Merida A."/>
            <person name="Barroso C."/>
            <person name="Egas C."/>
        </authorList>
    </citation>
    <scope>NUCLEOTIDE SEQUENCE</scope>
    <source>
        <strain evidence="8">ON4</strain>
    </source>
</reference>
<dbReference type="SUPFAM" id="SSF103473">
    <property type="entry name" value="MFS general substrate transporter"/>
    <property type="match status" value="1"/>
</dbReference>
<keyword evidence="3 6" id="KW-0812">Transmembrane</keyword>
<dbReference type="InterPro" id="IPR050189">
    <property type="entry name" value="MFS_Efflux_Transporters"/>
</dbReference>
<accession>A0ABT7C4N9</accession>
<feature type="transmembrane region" description="Helical" evidence="6">
    <location>
        <begin position="320"/>
        <end position="341"/>
    </location>
</feature>
<name>A0ABT7C4N9_9MICO</name>
<feature type="transmembrane region" description="Helical" evidence="6">
    <location>
        <begin position="55"/>
        <end position="76"/>
    </location>
</feature>
<feature type="transmembrane region" description="Helical" evidence="6">
    <location>
        <begin position="262"/>
        <end position="284"/>
    </location>
</feature>
<proteinExistence type="predicted"/>
<dbReference type="Gene3D" id="1.20.1250.20">
    <property type="entry name" value="MFS general substrate transporter like domains"/>
    <property type="match status" value="2"/>
</dbReference>
<evidence type="ECO:0000313" key="8">
    <source>
        <dbReference type="EMBL" id="MDJ1370161.1"/>
    </source>
</evidence>
<dbReference type="PROSITE" id="PS50850">
    <property type="entry name" value="MFS"/>
    <property type="match status" value="1"/>
</dbReference>
<dbReference type="RefSeq" id="WP_051265953.1">
    <property type="nucleotide sequence ID" value="NZ_CP028426.1"/>
</dbReference>
<feature type="transmembrane region" description="Helical" evidence="6">
    <location>
        <begin position="113"/>
        <end position="138"/>
    </location>
</feature>
<evidence type="ECO:0000256" key="3">
    <source>
        <dbReference type="ARBA" id="ARBA00022692"/>
    </source>
</evidence>
<feature type="domain" description="Major facilitator superfamily (MFS) profile" evidence="7">
    <location>
        <begin position="22"/>
        <end position="421"/>
    </location>
</feature>
<feature type="transmembrane region" description="Helical" evidence="6">
    <location>
        <begin position="150"/>
        <end position="172"/>
    </location>
</feature>
<evidence type="ECO:0000256" key="6">
    <source>
        <dbReference type="SAM" id="Phobius"/>
    </source>
</evidence>
<gene>
    <name evidence="8" type="ORF">C7K25_02035</name>
</gene>
<reference evidence="8" key="2">
    <citation type="journal article" date="2022" name="Sci. Rep.">
        <title>In silico prediction of the enzymes involved in the degradation of the herbicide molinate by Gulosibacter molinativorax ON4T.</title>
        <authorList>
            <person name="Lopes A.R."/>
            <person name="Bunin E."/>
            <person name="Viana A.T."/>
            <person name="Froufe H."/>
            <person name="Munoz-Merida A."/>
            <person name="Pinho D."/>
            <person name="Figueiredo J."/>
            <person name="Barroso C."/>
            <person name="Vaz-Moreira I."/>
            <person name="Bellanger X."/>
            <person name="Egas C."/>
            <person name="Nunes O.C."/>
        </authorList>
    </citation>
    <scope>NUCLEOTIDE SEQUENCE</scope>
    <source>
        <strain evidence="8">ON4</strain>
    </source>
</reference>
<comment type="subcellular location">
    <subcellularLocation>
        <location evidence="1">Cell membrane</location>
        <topology evidence="1">Multi-pass membrane protein</topology>
    </subcellularLocation>
</comment>
<protein>
    <submittedName>
        <fullName evidence="8">MFS transporter</fullName>
    </submittedName>
</protein>
<feature type="transmembrane region" description="Helical" evidence="6">
    <location>
        <begin position="353"/>
        <end position="377"/>
    </location>
</feature>
<feature type="transmembrane region" description="Helical" evidence="6">
    <location>
        <begin position="229"/>
        <end position="250"/>
    </location>
</feature>
<keyword evidence="9" id="KW-1185">Reference proteome</keyword>
<dbReference type="Proteomes" id="UP001170379">
    <property type="component" value="Unassembled WGS sequence"/>
</dbReference>
<organism evidence="8 9">
    <name type="scientific">Gulosibacter molinativorax</name>
    <dbReference type="NCBI Taxonomy" id="256821"/>
    <lineage>
        <taxon>Bacteria</taxon>
        <taxon>Bacillati</taxon>
        <taxon>Actinomycetota</taxon>
        <taxon>Actinomycetes</taxon>
        <taxon>Micrococcales</taxon>
        <taxon>Microbacteriaceae</taxon>
        <taxon>Gulosibacter</taxon>
    </lineage>
</organism>
<keyword evidence="2" id="KW-1003">Cell membrane</keyword>
<dbReference type="InterPro" id="IPR011701">
    <property type="entry name" value="MFS"/>
</dbReference>
<keyword evidence="4 6" id="KW-1133">Transmembrane helix</keyword>
<comment type="caution">
    <text evidence="8">The sequence shown here is derived from an EMBL/GenBank/DDBJ whole genome shotgun (WGS) entry which is preliminary data.</text>
</comment>
<keyword evidence="5 6" id="KW-0472">Membrane</keyword>
<feature type="transmembrane region" description="Helical" evidence="6">
    <location>
        <begin position="397"/>
        <end position="415"/>
    </location>
</feature>
<dbReference type="PANTHER" id="PTHR43124">
    <property type="entry name" value="PURINE EFFLUX PUMP PBUE"/>
    <property type="match status" value="1"/>
</dbReference>
<feature type="transmembrane region" description="Helical" evidence="6">
    <location>
        <begin position="18"/>
        <end position="35"/>
    </location>
</feature>
<dbReference type="EMBL" id="PXVD01000003">
    <property type="protein sequence ID" value="MDJ1370161.1"/>
    <property type="molecule type" value="Genomic_DNA"/>
</dbReference>
<dbReference type="Pfam" id="PF07690">
    <property type="entry name" value="MFS_1"/>
    <property type="match status" value="1"/>
</dbReference>
<evidence type="ECO:0000313" key="9">
    <source>
        <dbReference type="Proteomes" id="UP001170379"/>
    </source>
</evidence>
<evidence type="ECO:0000256" key="2">
    <source>
        <dbReference type="ARBA" id="ARBA00022475"/>
    </source>
</evidence>
<evidence type="ECO:0000256" key="5">
    <source>
        <dbReference type="ARBA" id="ARBA00023136"/>
    </source>
</evidence>
<dbReference type="PANTHER" id="PTHR43124:SF3">
    <property type="entry name" value="CHLORAMPHENICOL EFFLUX PUMP RV0191"/>
    <property type="match status" value="1"/>
</dbReference>